<accession>A0A6J7UME1</accession>
<reference evidence="1" key="1">
    <citation type="submission" date="2020-05" db="EMBL/GenBank/DDBJ databases">
        <authorList>
            <person name="Chiriac C."/>
            <person name="Salcher M."/>
            <person name="Ghai R."/>
            <person name="Kavagutti S V."/>
        </authorList>
    </citation>
    <scope>NUCLEOTIDE SEQUENCE</scope>
</reference>
<dbReference type="EMBL" id="CAFBQV010000198">
    <property type="protein sequence ID" value="CAB5067015.1"/>
    <property type="molecule type" value="Genomic_DNA"/>
</dbReference>
<proteinExistence type="predicted"/>
<sequence>MEATRDGVFCAAGDGDVKIAEAIGVMESNGYEGWYVLEQDMAIVGDQPRDSKISTAGVRRSIAFLANLG</sequence>
<dbReference type="Gene3D" id="3.20.20.150">
    <property type="entry name" value="Divalent-metal-dependent TIM barrel enzymes"/>
    <property type="match status" value="1"/>
</dbReference>
<dbReference type="SUPFAM" id="SSF51658">
    <property type="entry name" value="Xylose isomerase-like"/>
    <property type="match status" value="1"/>
</dbReference>
<name>A0A6J7UME1_9ZZZZ</name>
<protein>
    <submittedName>
        <fullName evidence="1">Unannotated protein</fullName>
    </submittedName>
</protein>
<gene>
    <name evidence="1" type="ORF">UFOPK4345_01122</name>
</gene>
<dbReference type="InterPro" id="IPR036237">
    <property type="entry name" value="Xyl_isomerase-like_sf"/>
</dbReference>
<organism evidence="1">
    <name type="scientific">freshwater metagenome</name>
    <dbReference type="NCBI Taxonomy" id="449393"/>
    <lineage>
        <taxon>unclassified sequences</taxon>
        <taxon>metagenomes</taxon>
        <taxon>ecological metagenomes</taxon>
    </lineage>
</organism>
<dbReference type="AlphaFoldDB" id="A0A6J7UME1"/>
<evidence type="ECO:0000313" key="1">
    <source>
        <dbReference type="EMBL" id="CAB5067015.1"/>
    </source>
</evidence>